<feature type="compositionally biased region" description="Low complexity" evidence="1">
    <location>
        <begin position="325"/>
        <end position="340"/>
    </location>
</feature>
<name>A0A5M6C5H7_9TREE</name>
<dbReference type="RefSeq" id="XP_031861663.1">
    <property type="nucleotide sequence ID" value="XM_032004061.1"/>
</dbReference>
<feature type="compositionally biased region" description="Acidic residues" evidence="1">
    <location>
        <begin position="341"/>
        <end position="354"/>
    </location>
</feature>
<feature type="compositionally biased region" description="Basic residues" evidence="1">
    <location>
        <begin position="182"/>
        <end position="191"/>
    </location>
</feature>
<accession>A0A5M6C5H7</accession>
<keyword evidence="2" id="KW-0812">Transmembrane</keyword>
<feature type="region of interest" description="Disordered" evidence="1">
    <location>
        <begin position="457"/>
        <end position="479"/>
    </location>
</feature>
<feature type="region of interest" description="Disordered" evidence="1">
    <location>
        <begin position="175"/>
        <end position="365"/>
    </location>
</feature>
<dbReference type="InterPro" id="IPR004345">
    <property type="entry name" value="TB2_DP1_HVA22"/>
</dbReference>
<evidence type="ECO:0000313" key="4">
    <source>
        <dbReference type="Proteomes" id="UP000322225"/>
    </source>
</evidence>
<sequence length="581" mass="61784">MSRQASSSAYKPMTVRLRTAIASAGDIITDERASDFPLVVYLSDALDRPPSVLANSTLLLLISLILLNPYDLSPILTNLIGFVPSAYCTLQQLISSENAPPTPPSAKQKGIENQRKEVGKRWLDYWVIFGTSLFIEDLLGEEVLFTFVPFYWAFKVVGIVWFFLGLVGVDVEKGKKTETHKPKPLRLKARNKNNAGIEVVRSAGEPEPEPEERGNATQIDKTKSTENVKDLSSQKDPSPSKPHGDNRVGDIDHPALSSTPVFSRIPHTPSSLSTPDSDASSPFDLSSVASLSVSSADSDADSDSESDSDEDDDEISSPEHETSSHSDSGSDTDSTSSDPDSASDTDSNDSDDSTDIMLPPGTPLDELALRGLKTVMSPIASPAPVSPADDGVGPVVEDETGDHKVQEQRSSSTPDSTQKLEVGMVEPAKAKVDGAGVLSNDDNVDANLIIKSDESPTKMSVIPAGEGGSKSKSDDDKLQSAPVFEAESVAAPLEAVIKSSEAEGEITKLSLDDLLAIAMEGEGDAPDGEQEEDVEVVINEERTQLAEKEDEVRSGVGAGVEVAGLGTAPLNIKKDQVLVES</sequence>
<keyword evidence="2" id="KW-1133">Transmembrane helix</keyword>
<feature type="compositionally biased region" description="Basic and acidic residues" evidence="1">
    <location>
        <begin position="242"/>
        <end position="253"/>
    </location>
</feature>
<gene>
    <name evidence="3" type="ORF">CI109_104196</name>
</gene>
<dbReference type="GeneID" id="43588192"/>
<dbReference type="OrthoDB" id="2565249at2759"/>
<proteinExistence type="predicted"/>
<protein>
    <submittedName>
        <fullName evidence="3">Uncharacterized protein</fullName>
    </submittedName>
</protein>
<feature type="compositionally biased region" description="Acidic residues" evidence="1">
    <location>
        <begin position="298"/>
        <end position="316"/>
    </location>
</feature>
<feature type="compositionally biased region" description="Polar residues" evidence="1">
    <location>
        <begin position="408"/>
        <end position="419"/>
    </location>
</feature>
<evidence type="ECO:0000256" key="2">
    <source>
        <dbReference type="SAM" id="Phobius"/>
    </source>
</evidence>
<feature type="region of interest" description="Disordered" evidence="1">
    <location>
        <begin position="378"/>
        <end position="421"/>
    </location>
</feature>
<feature type="compositionally biased region" description="Low complexity" evidence="1">
    <location>
        <begin position="266"/>
        <end position="297"/>
    </location>
</feature>
<dbReference type="Pfam" id="PF03134">
    <property type="entry name" value="TB2_DP1_HVA22"/>
    <property type="match status" value="1"/>
</dbReference>
<feature type="transmembrane region" description="Helical" evidence="2">
    <location>
        <begin position="152"/>
        <end position="171"/>
    </location>
</feature>
<dbReference type="KEGG" id="ksn:43588192"/>
<keyword evidence="4" id="KW-1185">Reference proteome</keyword>
<dbReference type="EMBL" id="CP144057">
    <property type="protein sequence ID" value="WWD19732.1"/>
    <property type="molecule type" value="Genomic_DNA"/>
</dbReference>
<dbReference type="AlphaFoldDB" id="A0A5M6C5H7"/>
<feature type="compositionally biased region" description="Basic and acidic residues" evidence="1">
    <location>
        <begin position="220"/>
        <end position="233"/>
    </location>
</feature>
<dbReference type="Proteomes" id="UP000322225">
    <property type="component" value="Chromosome 7"/>
</dbReference>
<feature type="compositionally biased region" description="Basic and acidic residues" evidence="1">
    <location>
        <begin position="469"/>
        <end position="478"/>
    </location>
</feature>
<keyword evidence="2" id="KW-0472">Membrane</keyword>
<evidence type="ECO:0000313" key="3">
    <source>
        <dbReference type="EMBL" id="WWD19732.1"/>
    </source>
</evidence>
<evidence type="ECO:0000256" key="1">
    <source>
        <dbReference type="SAM" id="MobiDB-lite"/>
    </source>
</evidence>
<reference evidence="3" key="1">
    <citation type="submission" date="2017-08" db="EMBL/GenBank/DDBJ databases">
        <authorList>
            <person name="Cuomo C."/>
            <person name="Billmyre B."/>
            <person name="Heitman J."/>
        </authorList>
    </citation>
    <scope>NUCLEOTIDE SEQUENCE</scope>
    <source>
        <strain evidence="3">CBS 12478</strain>
    </source>
</reference>
<reference evidence="3" key="2">
    <citation type="submission" date="2024-01" db="EMBL/GenBank/DDBJ databases">
        <title>Comparative genomics of Cryptococcus and Kwoniella reveals pathogenesis evolution and contrasting modes of karyotype evolution via chromosome fusion or intercentromeric recombination.</title>
        <authorList>
            <person name="Coelho M.A."/>
            <person name="David-Palma M."/>
            <person name="Shea T."/>
            <person name="Bowers K."/>
            <person name="McGinley-Smith S."/>
            <person name="Mohammad A.W."/>
            <person name="Gnirke A."/>
            <person name="Yurkov A.M."/>
            <person name="Nowrousian M."/>
            <person name="Sun S."/>
            <person name="Cuomo C.A."/>
            <person name="Heitman J."/>
        </authorList>
    </citation>
    <scope>NUCLEOTIDE SEQUENCE</scope>
    <source>
        <strain evidence="3">CBS 12478</strain>
    </source>
</reference>
<organism evidence="3 4">
    <name type="scientific">Kwoniella shandongensis</name>
    <dbReference type="NCBI Taxonomy" id="1734106"/>
    <lineage>
        <taxon>Eukaryota</taxon>
        <taxon>Fungi</taxon>
        <taxon>Dikarya</taxon>
        <taxon>Basidiomycota</taxon>
        <taxon>Agaricomycotina</taxon>
        <taxon>Tremellomycetes</taxon>
        <taxon>Tremellales</taxon>
        <taxon>Cryptococcaceae</taxon>
        <taxon>Kwoniella</taxon>
    </lineage>
</organism>
<feature type="compositionally biased region" description="Low complexity" evidence="1">
    <location>
        <begin position="378"/>
        <end position="388"/>
    </location>
</feature>